<name>A0A419UZL9_9BACL</name>
<evidence type="ECO:0000313" key="4">
    <source>
        <dbReference type="EMBL" id="RKD71146.1"/>
    </source>
</evidence>
<dbReference type="PANTHER" id="PTHR43656">
    <property type="entry name" value="BINDING OXIDOREDUCTASE, PUTATIVE (AFU_ORTHOLOGUE AFUA_2G08260)-RELATED"/>
    <property type="match status" value="1"/>
</dbReference>
<evidence type="ECO:0000256" key="1">
    <source>
        <dbReference type="ARBA" id="ARBA00022630"/>
    </source>
</evidence>
<sequence>MTASNNYSFLQPFTLPRGQELKNRVFLAPMTNFASKPDGEVSDEEIAYYERRSGGASVVVTACANVTEDGKGFKDEIGVHRDDLIPGLARLADAIKAKGSKAVLQIFHGGRMCPPELVPDNTPVSASAVAPVREGAVTPRALEKDEINHIIHSFGEAVRRAAEAGFDGVEIHGANTYLIQQFFSPHSNIREDEWGGSFENRTRFPLAVTEAVLNAAELHADDSFIVGYRLSPEEAENPGITMEDTLALSEILSSQPLDYLHVSVQNFWSGSMRNEHDTSSRVALIQEKIGSRIPVIGVGSLHTPEEAEKAMASGVPLIALGREFIMEPDWIEKIVNGKEDTIQTTLSVHDQKKLVIPDALWQAVTQTPGWFPVTDK</sequence>
<dbReference type="SUPFAM" id="SSF51395">
    <property type="entry name" value="FMN-linked oxidoreductases"/>
    <property type="match status" value="1"/>
</dbReference>
<dbReference type="InterPro" id="IPR013785">
    <property type="entry name" value="Aldolase_TIM"/>
</dbReference>
<dbReference type="Pfam" id="PF00724">
    <property type="entry name" value="Oxidored_FMN"/>
    <property type="match status" value="1"/>
</dbReference>
<comment type="caution">
    <text evidence="4">The sequence shown here is derived from an EMBL/GenBank/DDBJ whole genome shotgun (WGS) entry which is preliminary data.</text>
</comment>
<protein>
    <submittedName>
        <fullName evidence="4">2,4-dienoyl-CoA reductase-like NADH-dependent reductase (Old Yellow Enzyme family)</fullName>
    </submittedName>
</protein>
<keyword evidence="1" id="KW-0285">Flavoprotein</keyword>
<dbReference type="GO" id="GO:0010181">
    <property type="term" value="F:FMN binding"/>
    <property type="evidence" value="ECO:0007669"/>
    <property type="project" value="InterPro"/>
</dbReference>
<gene>
    <name evidence="4" type="ORF">ATL39_2540</name>
</gene>
<organism evidence="4 5">
    <name type="scientific">Sinobaca qinghaiensis</name>
    <dbReference type="NCBI Taxonomy" id="342944"/>
    <lineage>
        <taxon>Bacteria</taxon>
        <taxon>Bacillati</taxon>
        <taxon>Bacillota</taxon>
        <taxon>Bacilli</taxon>
        <taxon>Bacillales</taxon>
        <taxon>Sporolactobacillaceae</taxon>
        <taxon>Sinobaca</taxon>
    </lineage>
</organism>
<dbReference type="AlphaFoldDB" id="A0A419UZL9"/>
<evidence type="ECO:0000259" key="3">
    <source>
        <dbReference type="Pfam" id="PF00724"/>
    </source>
</evidence>
<feature type="domain" description="NADH:flavin oxidoreductase/NADH oxidase N-terminal" evidence="3">
    <location>
        <begin position="11"/>
        <end position="340"/>
    </location>
</feature>
<dbReference type="OrthoDB" id="9772736at2"/>
<proteinExistence type="predicted"/>
<dbReference type="GO" id="GO:0016491">
    <property type="term" value="F:oxidoreductase activity"/>
    <property type="evidence" value="ECO:0007669"/>
    <property type="project" value="UniProtKB-KW"/>
</dbReference>
<accession>A0A419UZL9</accession>
<reference evidence="4 5" key="1">
    <citation type="submission" date="2018-09" db="EMBL/GenBank/DDBJ databases">
        <title>Genomic Encyclopedia of Archaeal and Bacterial Type Strains, Phase II (KMG-II): from individual species to whole genera.</title>
        <authorList>
            <person name="Goeker M."/>
        </authorList>
    </citation>
    <scope>NUCLEOTIDE SEQUENCE [LARGE SCALE GENOMIC DNA]</scope>
    <source>
        <strain evidence="4 5">DSM 17008</strain>
    </source>
</reference>
<evidence type="ECO:0000313" key="5">
    <source>
        <dbReference type="Proteomes" id="UP000285120"/>
    </source>
</evidence>
<dbReference type="PANTHER" id="PTHR43656:SF2">
    <property type="entry name" value="BINDING OXIDOREDUCTASE, PUTATIVE (AFU_ORTHOLOGUE AFUA_2G08260)-RELATED"/>
    <property type="match status" value="1"/>
</dbReference>
<dbReference type="CDD" id="cd04735">
    <property type="entry name" value="OYE_like_4_FMN"/>
    <property type="match status" value="1"/>
</dbReference>
<dbReference type="EMBL" id="RAPK01000010">
    <property type="protein sequence ID" value="RKD71146.1"/>
    <property type="molecule type" value="Genomic_DNA"/>
</dbReference>
<dbReference type="InterPro" id="IPR001155">
    <property type="entry name" value="OxRdtase_FMN_N"/>
</dbReference>
<keyword evidence="5" id="KW-1185">Reference proteome</keyword>
<dbReference type="InterPro" id="IPR051799">
    <property type="entry name" value="NADH_flavin_oxidoreductase"/>
</dbReference>
<dbReference type="Gene3D" id="3.20.20.70">
    <property type="entry name" value="Aldolase class I"/>
    <property type="match status" value="1"/>
</dbReference>
<evidence type="ECO:0000256" key="2">
    <source>
        <dbReference type="ARBA" id="ARBA00023002"/>
    </source>
</evidence>
<keyword evidence="2" id="KW-0560">Oxidoreductase</keyword>
<dbReference type="Proteomes" id="UP000285120">
    <property type="component" value="Unassembled WGS sequence"/>
</dbReference>
<dbReference type="RefSeq" id="WP_120193701.1">
    <property type="nucleotide sequence ID" value="NZ_RAPK01000010.1"/>
</dbReference>